<comment type="caution">
    <text evidence="1">The sequence shown here is derived from an EMBL/GenBank/DDBJ whole genome shotgun (WGS) entry which is preliminary data.</text>
</comment>
<dbReference type="Proteomes" id="UP001176059">
    <property type="component" value="Unassembled WGS sequence"/>
</dbReference>
<reference evidence="1" key="2">
    <citation type="journal article" date="2023" name="Proc. Natl. Acad. Sci. U.S.A.">
        <title>A global phylogenomic analysis of the shiitake genus Lentinula.</title>
        <authorList>
            <person name="Sierra-Patev S."/>
            <person name="Min B."/>
            <person name="Naranjo-Ortiz M."/>
            <person name="Looney B."/>
            <person name="Konkel Z."/>
            <person name="Slot J.C."/>
            <person name="Sakamoto Y."/>
            <person name="Steenwyk J.L."/>
            <person name="Rokas A."/>
            <person name="Carro J."/>
            <person name="Camarero S."/>
            <person name="Ferreira P."/>
            <person name="Molpeceres G."/>
            <person name="Ruiz-Duenas F.J."/>
            <person name="Serrano A."/>
            <person name="Henrissat B."/>
            <person name="Drula E."/>
            <person name="Hughes K.W."/>
            <person name="Mata J.L."/>
            <person name="Ishikawa N.K."/>
            <person name="Vargas-Isla R."/>
            <person name="Ushijima S."/>
            <person name="Smith C.A."/>
            <person name="Donoghue J."/>
            <person name="Ahrendt S."/>
            <person name="Andreopoulos W."/>
            <person name="He G."/>
            <person name="LaButti K."/>
            <person name="Lipzen A."/>
            <person name="Ng V."/>
            <person name="Riley R."/>
            <person name="Sandor L."/>
            <person name="Barry K."/>
            <person name="Martinez A.T."/>
            <person name="Xiao Y."/>
            <person name="Gibbons J.G."/>
            <person name="Terashima K."/>
            <person name="Grigoriev I.V."/>
            <person name="Hibbett D."/>
        </authorList>
    </citation>
    <scope>NUCLEOTIDE SEQUENCE</scope>
    <source>
        <strain evidence="1">ET3784</strain>
    </source>
</reference>
<protein>
    <submittedName>
        <fullName evidence="1">Uncharacterized protein</fullName>
    </submittedName>
</protein>
<reference evidence="1" key="1">
    <citation type="submission" date="2022-08" db="EMBL/GenBank/DDBJ databases">
        <authorList>
            <consortium name="DOE Joint Genome Institute"/>
            <person name="Min B."/>
            <person name="Sierra-Patev S."/>
            <person name="Naranjo-Ortiz M."/>
            <person name="Looney B."/>
            <person name="Konkel Z."/>
            <person name="Slot J.C."/>
            <person name="Sakamoto Y."/>
            <person name="Steenwyk J.L."/>
            <person name="Rokas A."/>
            <person name="Carro J."/>
            <person name="Camarero S."/>
            <person name="Ferreira P."/>
            <person name="Molpeceres G."/>
            <person name="Ruiz-duenas F.J."/>
            <person name="Serrano A."/>
            <person name="Henrissat B."/>
            <person name="Drula E."/>
            <person name="Hughes K.W."/>
            <person name="Mata J.L."/>
            <person name="Ishikawa N.K."/>
            <person name="Vargas-Isla R."/>
            <person name="Ushijima S."/>
            <person name="Smith C.A."/>
            <person name="Ahrendt S."/>
            <person name="Andreopoulos W."/>
            <person name="He G."/>
            <person name="LaButti K."/>
            <person name="Lipzen A."/>
            <person name="Ng V."/>
            <person name="Riley R."/>
            <person name="Sandor L."/>
            <person name="Barry K."/>
            <person name="Martinez A.T."/>
            <person name="Xiao Y."/>
            <person name="Gibbons J.G."/>
            <person name="Terashima K."/>
            <person name="Hibbett D.S."/>
            <person name="Grigoriev I.V."/>
        </authorList>
    </citation>
    <scope>NUCLEOTIDE SEQUENCE</scope>
    <source>
        <strain evidence="1">ET3784</strain>
    </source>
</reference>
<sequence length="140" mass="15868">MKFTFVTPEPHWKHEAAEDPEAAAYARSNAFLLIQLSEKYLSLKRPYIVQFTNMSPASSLFAKANGFGFQFGTLNELDEYQSHYKGSVDACEEDCKDPRFSIRQAGFNILISEGSVLQKPTQKNQKDVMGHCVEYLNTAF</sequence>
<gene>
    <name evidence="1" type="ORF">DFJ43DRAFT_1150216</name>
</gene>
<dbReference type="AlphaFoldDB" id="A0AA38JVQ0"/>
<proteinExistence type="predicted"/>
<keyword evidence="2" id="KW-1185">Reference proteome</keyword>
<dbReference type="EMBL" id="JANVFO010000005">
    <property type="protein sequence ID" value="KAJ3736506.1"/>
    <property type="molecule type" value="Genomic_DNA"/>
</dbReference>
<evidence type="ECO:0000313" key="2">
    <source>
        <dbReference type="Proteomes" id="UP001176059"/>
    </source>
</evidence>
<organism evidence="1 2">
    <name type="scientific">Lentinula guzmanii</name>
    <dbReference type="NCBI Taxonomy" id="2804957"/>
    <lineage>
        <taxon>Eukaryota</taxon>
        <taxon>Fungi</taxon>
        <taxon>Dikarya</taxon>
        <taxon>Basidiomycota</taxon>
        <taxon>Agaricomycotina</taxon>
        <taxon>Agaricomycetes</taxon>
        <taxon>Agaricomycetidae</taxon>
        <taxon>Agaricales</taxon>
        <taxon>Marasmiineae</taxon>
        <taxon>Omphalotaceae</taxon>
        <taxon>Lentinula</taxon>
    </lineage>
</organism>
<evidence type="ECO:0000313" key="1">
    <source>
        <dbReference type="EMBL" id="KAJ3736506.1"/>
    </source>
</evidence>
<accession>A0AA38JVQ0</accession>
<name>A0AA38JVQ0_9AGAR</name>